<keyword evidence="4" id="KW-1185">Reference proteome</keyword>
<sequence length="879" mass="93623">MVSSFTAITLCATVDHWAKWVIPSRAFRAHQRPDGDSLSEPYRTAVHLFGSLQLPLPSLQPNPTYSISLDGVIRQDFFSNISTTPSPTTDILASFSNLEFQQHNISFTFNNPDGIKDQTYMVQFDRAVVESQLPSSVQRVTSNSSVSASSQAGLIPLFARDIPDDSLIFRGQWSFQRGVIQGSATSFHTSSNVGDRAHLSFNGTAIAIQGFTSINSGSYTVVLDKDTPFTASARSSFNASTPSTLFYRTGLDPNVMHDIEIVNSAPGANDTGAFLAISKMTVVSPQQTNVPPPATPAVLSGGAIAAIAVGSSIAFLLVIALAVFVLRRRRAKRRKRSFRFNPRFSALRRFAFLPASFFRSPVVPEQTEKDVEATTERREGGRVGEPVLDIGHQPVDSDDDPETTEDQEHISSPVGIAITGGSRTSQNSDGSFSVDLPPRAVYTQVPTGGNGSSGSSKSSSARRASSPPLSSPMVRPRGPREMHTSLPPMAMNRGILLPEERSPDADVETALIPPTDPGALRVNFEDEPRERSRQRRESRYTSAGGMSLPHSLITALTGHVPPTGTGGSPAASPRERSIRSNTGSEPSTDPQHSFLDIESSKEPSVRSARNSHSNSTGGSSSQSRSGGRGSTQSVPSVPSIPDQYMQEDRRRSPGFFMPFGRGPSSSHPSRSPNISLEPITSPTSSTPPRLSLSVPEDATPPEIARTHPVPTDFVPSPTDSIPATVSDIHFRHSSISTFSQAPESRRGSSQRLSSSRHHPPLPGTPGSPAMPTGEPRPFIVQKLLGMPTAGGGPFTPYSSPTTTGFGPSPTASPLSAAGPSRLPDTSPVAGPSRLSDSPPVAGPSRLPQTPASPSTSTGRSISFRSGKSKPPPKDRPQQD</sequence>
<dbReference type="AlphaFoldDB" id="A0AAD5UZA0"/>
<feature type="compositionally biased region" description="Polar residues" evidence="1">
    <location>
        <begin position="579"/>
        <end position="591"/>
    </location>
</feature>
<evidence type="ECO:0000313" key="4">
    <source>
        <dbReference type="Proteomes" id="UP001212997"/>
    </source>
</evidence>
<reference evidence="3" key="1">
    <citation type="submission" date="2022-07" db="EMBL/GenBank/DDBJ databases">
        <title>Genome Sequence of Physisporinus lineatus.</title>
        <authorList>
            <person name="Buettner E."/>
        </authorList>
    </citation>
    <scope>NUCLEOTIDE SEQUENCE</scope>
    <source>
        <strain evidence="3">VT162</strain>
    </source>
</reference>
<feature type="compositionally biased region" description="Basic and acidic residues" evidence="1">
    <location>
        <begin position="366"/>
        <end position="382"/>
    </location>
</feature>
<evidence type="ECO:0000313" key="3">
    <source>
        <dbReference type="EMBL" id="KAJ3481823.1"/>
    </source>
</evidence>
<dbReference type="Gene3D" id="2.60.120.260">
    <property type="entry name" value="Galactose-binding domain-like"/>
    <property type="match status" value="1"/>
</dbReference>
<feature type="compositionally biased region" description="Low complexity" evidence="1">
    <location>
        <begin position="794"/>
        <end position="809"/>
    </location>
</feature>
<dbReference type="EMBL" id="JANAWD010000302">
    <property type="protein sequence ID" value="KAJ3481823.1"/>
    <property type="molecule type" value="Genomic_DNA"/>
</dbReference>
<feature type="compositionally biased region" description="Low complexity" evidence="1">
    <location>
        <begin position="453"/>
        <end position="468"/>
    </location>
</feature>
<proteinExistence type="predicted"/>
<feature type="compositionally biased region" description="Acidic residues" evidence="1">
    <location>
        <begin position="396"/>
        <end position="405"/>
    </location>
</feature>
<feature type="region of interest" description="Disordered" evidence="1">
    <location>
        <begin position="500"/>
        <end position="879"/>
    </location>
</feature>
<feature type="region of interest" description="Disordered" evidence="1">
    <location>
        <begin position="364"/>
        <end position="488"/>
    </location>
</feature>
<evidence type="ECO:0000256" key="1">
    <source>
        <dbReference type="SAM" id="MobiDB-lite"/>
    </source>
</evidence>
<dbReference type="Proteomes" id="UP001212997">
    <property type="component" value="Unassembled WGS sequence"/>
</dbReference>
<feature type="compositionally biased region" description="Basic and acidic residues" evidence="1">
    <location>
        <begin position="523"/>
        <end position="539"/>
    </location>
</feature>
<protein>
    <submittedName>
        <fullName evidence="3">Uncharacterized protein</fullName>
    </submittedName>
</protein>
<feature type="compositionally biased region" description="Polar residues" evidence="1">
    <location>
        <begin position="421"/>
        <end position="431"/>
    </location>
</feature>
<keyword evidence="2" id="KW-1133">Transmembrane helix</keyword>
<organism evidence="3 4">
    <name type="scientific">Meripilus lineatus</name>
    <dbReference type="NCBI Taxonomy" id="2056292"/>
    <lineage>
        <taxon>Eukaryota</taxon>
        <taxon>Fungi</taxon>
        <taxon>Dikarya</taxon>
        <taxon>Basidiomycota</taxon>
        <taxon>Agaricomycotina</taxon>
        <taxon>Agaricomycetes</taxon>
        <taxon>Polyporales</taxon>
        <taxon>Meripilaceae</taxon>
        <taxon>Meripilus</taxon>
    </lineage>
</organism>
<evidence type="ECO:0000256" key="2">
    <source>
        <dbReference type="SAM" id="Phobius"/>
    </source>
</evidence>
<feature type="compositionally biased region" description="Low complexity" evidence="1">
    <location>
        <begin position="663"/>
        <end position="695"/>
    </location>
</feature>
<comment type="caution">
    <text evidence="3">The sequence shown here is derived from an EMBL/GenBank/DDBJ whole genome shotgun (WGS) entry which is preliminary data.</text>
</comment>
<keyword evidence="2" id="KW-0472">Membrane</keyword>
<feature type="compositionally biased region" description="Low complexity" evidence="1">
    <location>
        <begin position="610"/>
        <end position="633"/>
    </location>
</feature>
<feature type="compositionally biased region" description="Polar residues" evidence="1">
    <location>
        <begin position="733"/>
        <end position="742"/>
    </location>
</feature>
<feature type="transmembrane region" description="Helical" evidence="2">
    <location>
        <begin position="297"/>
        <end position="326"/>
    </location>
</feature>
<feature type="compositionally biased region" description="Polar residues" evidence="1">
    <location>
        <begin position="846"/>
        <end position="865"/>
    </location>
</feature>
<name>A0AAD5UZA0_9APHY</name>
<accession>A0AAD5UZA0</accession>
<gene>
    <name evidence="3" type="ORF">NLI96_g7409</name>
</gene>
<keyword evidence="2" id="KW-0812">Transmembrane</keyword>